<evidence type="ECO:0000259" key="2">
    <source>
        <dbReference type="Pfam" id="PF20700"/>
    </source>
</evidence>
<feature type="compositionally biased region" description="Polar residues" evidence="1">
    <location>
        <begin position="49"/>
        <end position="63"/>
    </location>
</feature>
<proteinExistence type="predicted"/>
<feature type="compositionally biased region" description="Low complexity" evidence="1">
    <location>
        <begin position="25"/>
        <end position="36"/>
    </location>
</feature>
<name>A0A9D4YR35_RHISA</name>
<accession>A0A9D4YR35</accession>
<sequence length="377" mass="40950">MPGDSRLKPSTQRAFGSRKKRAWNKKAPATSAPSAAELESRPDPFDLPGTSTDDTVGPSSTSETLRVDAACYSTTEQAQRVERSAQTKTVLSGKSATQRKFDLLGVSAECQTVEAALTMFQRSWAKHGLRYTTVLSDGDSRTFHALSEAEVYGFIQIDKKDCINHVHKRMGAALRNLVDKKKAQGESLGGRGKLTQEEIKKIANYYGYALRSNINDVPAMKRAVEATLLHMTSTDDAPKHSKCPEGASSWCKYNRALANVESPPSHKNALPACVGAALEPVFARLSDESLLARCCEGKTQNASESLHSVIWTQTSTNGNASLESVKRAAAEAVAIYNQGRRATNDSIAASLGYVAGDCLVRRSLEKDCVYARQMQLI</sequence>
<feature type="domain" description="Mutator-like transposase" evidence="2">
    <location>
        <begin position="114"/>
        <end position="251"/>
    </location>
</feature>
<protein>
    <recommendedName>
        <fullName evidence="2">Mutator-like transposase domain-containing protein</fullName>
    </recommendedName>
</protein>
<comment type="caution">
    <text evidence="3">The sequence shown here is derived from an EMBL/GenBank/DDBJ whole genome shotgun (WGS) entry which is preliminary data.</text>
</comment>
<dbReference type="AlphaFoldDB" id="A0A9D4YR35"/>
<reference evidence="3" key="2">
    <citation type="submission" date="2021-09" db="EMBL/GenBank/DDBJ databases">
        <authorList>
            <person name="Jia N."/>
            <person name="Wang J."/>
            <person name="Shi W."/>
            <person name="Du L."/>
            <person name="Sun Y."/>
            <person name="Zhan W."/>
            <person name="Jiang J."/>
            <person name="Wang Q."/>
            <person name="Zhang B."/>
            <person name="Ji P."/>
            <person name="Sakyi L.B."/>
            <person name="Cui X."/>
            <person name="Yuan T."/>
            <person name="Jiang B."/>
            <person name="Yang W."/>
            <person name="Lam T.T.-Y."/>
            <person name="Chang Q."/>
            <person name="Ding S."/>
            <person name="Wang X."/>
            <person name="Zhu J."/>
            <person name="Ruan X."/>
            <person name="Zhao L."/>
            <person name="Wei J."/>
            <person name="Que T."/>
            <person name="Du C."/>
            <person name="Cheng J."/>
            <person name="Dai P."/>
            <person name="Han X."/>
            <person name="Huang E."/>
            <person name="Gao Y."/>
            <person name="Liu J."/>
            <person name="Shao H."/>
            <person name="Ye R."/>
            <person name="Li L."/>
            <person name="Wei W."/>
            <person name="Wang X."/>
            <person name="Wang C."/>
            <person name="Huo Q."/>
            <person name="Li W."/>
            <person name="Guo W."/>
            <person name="Chen H."/>
            <person name="Chen S."/>
            <person name="Zhou L."/>
            <person name="Zhou L."/>
            <person name="Ni X."/>
            <person name="Tian J."/>
            <person name="Zhou Y."/>
            <person name="Sheng Y."/>
            <person name="Liu T."/>
            <person name="Pan Y."/>
            <person name="Xia L."/>
            <person name="Li J."/>
            <person name="Zhao F."/>
            <person name="Cao W."/>
        </authorList>
    </citation>
    <scope>NUCLEOTIDE SEQUENCE</scope>
    <source>
        <strain evidence="3">Rsan-2018</strain>
        <tissue evidence="3">Larvae</tissue>
    </source>
</reference>
<evidence type="ECO:0000313" key="4">
    <source>
        <dbReference type="Proteomes" id="UP000821837"/>
    </source>
</evidence>
<dbReference type="EMBL" id="JABSTV010001231">
    <property type="protein sequence ID" value="KAH7984846.1"/>
    <property type="molecule type" value="Genomic_DNA"/>
</dbReference>
<feature type="region of interest" description="Disordered" evidence="1">
    <location>
        <begin position="1"/>
        <end position="63"/>
    </location>
</feature>
<reference evidence="3" key="1">
    <citation type="journal article" date="2020" name="Cell">
        <title>Large-Scale Comparative Analyses of Tick Genomes Elucidate Their Genetic Diversity and Vector Capacities.</title>
        <authorList>
            <consortium name="Tick Genome and Microbiome Consortium (TIGMIC)"/>
            <person name="Jia N."/>
            <person name="Wang J."/>
            <person name="Shi W."/>
            <person name="Du L."/>
            <person name="Sun Y."/>
            <person name="Zhan W."/>
            <person name="Jiang J.F."/>
            <person name="Wang Q."/>
            <person name="Zhang B."/>
            <person name="Ji P."/>
            <person name="Bell-Sakyi L."/>
            <person name="Cui X.M."/>
            <person name="Yuan T.T."/>
            <person name="Jiang B.G."/>
            <person name="Yang W.F."/>
            <person name="Lam T.T."/>
            <person name="Chang Q.C."/>
            <person name="Ding S.J."/>
            <person name="Wang X.J."/>
            <person name="Zhu J.G."/>
            <person name="Ruan X.D."/>
            <person name="Zhao L."/>
            <person name="Wei J.T."/>
            <person name="Ye R.Z."/>
            <person name="Que T.C."/>
            <person name="Du C.H."/>
            <person name="Zhou Y.H."/>
            <person name="Cheng J.X."/>
            <person name="Dai P.F."/>
            <person name="Guo W.B."/>
            <person name="Han X.H."/>
            <person name="Huang E.J."/>
            <person name="Li L.F."/>
            <person name="Wei W."/>
            <person name="Gao Y.C."/>
            <person name="Liu J.Z."/>
            <person name="Shao H.Z."/>
            <person name="Wang X."/>
            <person name="Wang C.C."/>
            <person name="Yang T.C."/>
            <person name="Huo Q.B."/>
            <person name="Li W."/>
            <person name="Chen H.Y."/>
            <person name="Chen S.E."/>
            <person name="Zhou L.G."/>
            <person name="Ni X.B."/>
            <person name="Tian J.H."/>
            <person name="Sheng Y."/>
            <person name="Liu T."/>
            <person name="Pan Y.S."/>
            <person name="Xia L.Y."/>
            <person name="Li J."/>
            <person name="Zhao F."/>
            <person name="Cao W.C."/>
        </authorList>
    </citation>
    <scope>NUCLEOTIDE SEQUENCE</scope>
    <source>
        <strain evidence="3">Rsan-2018</strain>
    </source>
</reference>
<dbReference type="Proteomes" id="UP000821837">
    <property type="component" value="Unassembled WGS sequence"/>
</dbReference>
<keyword evidence="4" id="KW-1185">Reference proteome</keyword>
<organism evidence="3 4">
    <name type="scientific">Rhipicephalus sanguineus</name>
    <name type="common">Brown dog tick</name>
    <name type="synonym">Ixodes sanguineus</name>
    <dbReference type="NCBI Taxonomy" id="34632"/>
    <lineage>
        <taxon>Eukaryota</taxon>
        <taxon>Metazoa</taxon>
        <taxon>Ecdysozoa</taxon>
        <taxon>Arthropoda</taxon>
        <taxon>Chelicerata</taxon>
        <taxon>Arachnida</taxon>
        <taxon>Acari</taxon>
        <taxon>Parasitiformes</taxon>
        <taxon>Ixodida</taxon>
        <taxon>Ixodoidea</taxon>
        <taxon>Ixodidae</taxon>
        <taxon>Rhipicephalinae</taxon>
        <taxon>Rhipicephalus</taxon>
        <taxon>Rhipicephalus</taxon>
    </lineage>
</organism>
<dbReference type="Pfam" id="PF20700">
    <property type="entry name" value="Mutator"/>
    <property type="match status" value="1"/>
</dbReference>
<evidence type="ECO:0000313" key="3">
    <source>
        <dbReference type="EMBL" id="KAH7984846.1"/>
    </source>
</evidence>
<evidence type="ECO:0000256" key="1">
    <source>
        <dbReference type="SAM" id="MobiDB-lite"/>
    </source>
</evidence>
<gene>
    <name evidence="3" type="ORF">HPB52_024496</name>
</gene>
<dbReference type="InterPro" id="IPR049012">
    <property type="entry name" value="Mutator_transp_dom"/>
</dbReference>